<protein>
    <recommendedName>
        <fullName evidence="12">Vitellogenin</fullName>
    </recommendedName>
</protein>
<dbReference type="FunFam" id="1.25.10.20:FF:000003">
    <property type="entry name" value="Vitellogenin C"/>
    <property type="match status" value="1"/>
</dbReference>
<dbReference type="InterPro" id="IPR015819">
    <property type="entry name" value="Lipid_transp_b-sht_shell"/>
</dbReference>
<dbReference type="SUPFAM" id="SSF48431">
    <property type="entry name" value="Lipovitellin-phosvitin complex, superhelical domain"/>
    <property type="match status" value="1"/>
</dbReference>
<dbReference type="InterPro" id="IPR001846">
    <property type="entry name" value="VWF_type-D"/>
</dbReference>
<dbReference type="Gene3D" id="1.25.10.20">
    <property type="entry name" value="Vitellinogen, superhelical"/>
    <property type="match status" value="1"/>
</dbReference>
<dbReference type="InterPro" id="IPR050733">
    <property type="entry name" value="Vitellogenin/Apolipophorin"/>
</dbReference>
<evidence type="ECO:0000313" key="11">
    <source>
        <dbReference type="Proteomes" id="UP000019118"/>
    </source>
</evidence>
<dbReference type="InterPro" id="IPR011030">
    <property type="entry name" value="Lipovitellin_superhlx_dom"/>
</dbReference>
<feature type="signal peptide" evidence="7">
    <location>
        <begin position="1"/>
        <end position="16"/>
    </location>
</feature>
<feature type="region of interest" description="Disordered" evidence="6">
    <location>
        <begin position="333"/>
        <end position="359"/>
    </location>
</feature>
<accession>A0AAR5PWT3</accession>
<name>A0AAR5PWT3_DENPD</name>
<dbReference type="SMART" id="SM01169">
    <property type="entry name" value="DUF1943"/>
    <property type="match status" value="1"/>
</dbReference>
<dbReference type="PANTHER" id="PTHR23345">
    <property type="entry name" value="VITELLOGENIN-RELATED"/>
    <property type="match status" value="1"/>
</dbReference>
<dbReference type="Proteomes" id="UP000019118">
    <property type="component" value="Unassembled WGS sequence"/>
</dbReference>
<dbReference type="PANTHER" id="PTHR23345:SF15">
    <property type="entry name" value="VITELLOGENIN 1-RELATED"/>
    <property type="match status" value="1"/>
</dbReference>
<evidence type="ECO:0000256" key="6">
    <source>
        <dbReference type="SAM" id="MobiDB-lite"/>
    </source>
</evidence>
<evidence type="ECO:0000256" key="5">
    <source>
        <dbReference type="PROSITE-ProRule" id="PRU00557"/>
    </source>
</evidence>
<feature type="domain" description="VWFD" evidence="9">
    <location>
        <begin position="1463"/>
        <end position="1662"/>
    </location>
</feature>
<dbReference type="Pfam" id="PF09172">
    <property type="entry name" value="Vit_open_b-sht"/>
    <property type="match status" value="1"/>
</dbReference>
<dbReference type="Gene3D" id="2.20.80.10">
    <property type="entry name" value="Lipovitellin-phosvitin complex, chain A, domain 4"/>
    <property type="match status" value="1"/>
</dbReference>
<keyword evidence="1 7" id="KW-0732">Signal</keyword>
<dbReference type="PROSITE" id="PS51233">
    <property type="entry name" value="VWFD"/>
    <property type="match status" value="1"/>
</dbReference>
<sequence length="1771" mass="200744">MRSPVLALALVGLVFGARQPGWKDHTEYVYRVDGRSLTSLNELADQYSGIFIKAKLHVSPRSDGKLQAWISESQYAQIHSQMPNGWNSEIPESQLNFKQLGLSKKPFQIISQNGLIKSLVVEKDVANWEANVIKSIVSQFQLDLQGKRAVESHATTLPNDEKMEAVFQTMEDTVTGETETNYDIHQLPEYLVDSQPWLVPQQQLQGHGKIYEVLKSKNYTTNRAMPAYQYGFGEVQEGKPTGNRMGDFLTRSALSRVVLTGQLSKYTIQSSQTVNKIIINPTLNGKQRGSAVSSLNMTLVEVKSQTKQPQEMSSPIDIGNLVYTYEHPFASSNKVQRKLQGKDLASGESEEHTPRGKRSLLQSIKKSILGEHTEANSEEQVQYQMRPQMEESPESPLLPYYMGYHGKSIKANSDFDVKETAQRMSREISDDLAEPDQILTQSTLSKYAMLVSLVRLMNQKEIRAVTQQLYKPEQQQQQGSWMTFRDAVSEAGTGPAFLAIEEWISTKKAEKGEAAELVASMANSVRVPTEEYMQKFFSLTQNPEVMSQEQLNETSVLSFTRLLNKVYAKKTESQNQFPASSFRSFYTKDGKDFVKTVVIPYLSQQLDEAVMQADSRKIHVAIRALGNVGDKKVLEAFEPYLEGQKQASQYQRMLMILCLDKLVESNPTTAQAVMYRIYQNVGEVPEVRVAAVYQLMRTNPSAQMLQRMAQSTNVDAQEDVNAAVKSAIESLSQLEAAESQSLRKAAESAKHLLTKKQYGKQRSANSLSDFVIKSLNVDLKQNVMQTGSTDQTMPKGVKYSVRGNINGLKHYFANVQATVSSIQQLTEALHMQTESHQNAQRLRSRAQHSDGKWSSAKIAEVLNLETNEKEQLEGFIHAEIESLQELWSFDNQTIAQLPEVIREKEQMMKNGKQFQYTKLKQLRQMALSLPTELGLPFLYTYDIPLLIRAEGNVVARATPEISNGKVLRTPEEVSAQVEGFTTVSAKVQSQLSVITPFDHQVYTAGNDKNMHIHLPMKANVEVDIPKKTVSIEIESKQTQKNARLFHFSSWPYTSRSDVMSLTPAALRPNTHYIRPENVNAKPFDFVWGKKETGMSFRVWGSSSQQPTSLWQFLDAVRSEGVISALSQVWNPTTLEQTEVNVEQDRQNSQNRKVKINAGFHSQYNSQPKAARKEEFYNLKQMWSRLDGSSQSRQQELLKHVSSGINNAWSKSVDASVEFEGEQSDKHTFSWAFAKSNVNPESRMVFAYKNNARKPCEASLEVKGHLQNTNELDLTTMLNTNVNAKYEALWQQSQEGRKPTNVRAIVDMGRSESRRKSLQKLPMYQVCKNEMEQGNRQLAACQNMTIEANYLNEIKAEIKYENVQPTSAKHLEYAFQALRIAAYPNIDVSEEHSGSKNEEIHLRVEFEPRQLRQFNATVIANNQQTKFNDVPLSQLARTALVPHAMFNFNERLQGQLLAQDNMKPTCVIDEAAAQTFSNRSYPLSLGTGWTVMMQYVPQHARSGRQASQKLREQEINYIVLVREVTQQQKEVKITLNHPKTEEKTVEIDLQYLQNVVATVDGQTVQFNDNKAADFFNGYLEIYALPNGEVKVEVQDWFSIVFDGQRVKLTATSETLYDSVVGICGRFSERNEDFSTPQNCFVKSSKLFAQSFETEGRQQQEKCTRKTMPLYTDVITDMDVERMKSRNQATSNGVQLRNRYVEEDGEICFTISPLPECKTNAKRTMTKRVPVHCVANSKTAYYLKNQMERGGNPDFSHKQESKTLSLEVAQECY</sequence>
<dbReference type="SMART" id="SM00216">
    <property type="entry name" value="VWD"/>
    <property type="match status" value="1"/>
</dbReference>
<dbReference type="SMART" id="SM00638">
    <property type="entry name" value="LPD_N"/>
    <property type="match status" value="1"/>
</dbReference>
<evidence type="ECO:0000256" key="1">
    <source>
        <dbReference type="ARBA" id="ARBA00022729"/>
    </source>
</evidence>
<dbReference type="InterPro" id="IPR015255">
    <property type="entry name" value="Vitellinogen_open_b-sht"/>
</dbReference>
<evidence type="ECO:0000256" key="2">
    <source>
        <dbReference type="ARBA" id="ARBA00022761"/>
    </source>
</evidence>
<evidence type="ECO:0000256" key="7">
    <source>
        <dbReference type="SAM" id="SignalP"/>
    </source>
</evidence>
<keyword evidence="4" id="KW-0325">Glycoprotein</keyword>
<dbReference type="Pfam" id="PF01347">
    <property type="entry name" value="Vitellogenin_N"/>
    <property type="match status" value="1"/>
</dbReference>
<feature type="domain" description="Vitellogenin" evidence="8">
    <location>
        <begin position="22"/>
        <end position="797"/>
    </location>
</feature>
<evidence type="ECO:0000259" key="9">
    <source>
        <dbReference type="PROSITE" id="PS51233"/>
    </source>
</evidence>
<keyword evidence="2" id="KW-0758">Storage protein</keyword>
<feature type="chain" id="PRO_5043591230" description="Vitellogenin" evidence="7">
    <location>
        <begin position="17"/>
        <end position="1771"/>
    </location>
</feature>
<evidence type="ECO:0000259" key="8">
    <source>
        <dbReference type="PROSITE" id="PS51211"/>
    </source>
</evidence>
<evidence type="ECO:0000256" key="3">
    <source>
        <dbReference type="ARBA" id="ARBA00023157"/>
    </source>
</evidence>
<evidence type="ECO:0008006" key="12">
    <source>
        <dbReference type="Google" id="ProtNLM"/>
    </source>
</evidence>
<dbReference type="PROSITE" id="PS51211">
    <property type="entry name" value="VITELLOGENIN"/>
    <property type="match status" value="1"/>
</dbReference>
<proteinExistence type="predicted"/>
<dbReference type="GO" id="GO:0005319">
    <property type="term" value="F:lipid transporter activity"/>
    <property type="evidence" value="ECO:0007669"/>
    <property type="project" value="InterPro"/>
</dbReference>
<dbReference type="InterPro" id="IPR001747">
    <property type="entry name" value="Vitellogenin_N"/>
</dbReference>
<keyword evidence="11" id="KW-1185">Reference proteome</keyword>
<reference evidence="11" key="1">
    <citation type="journal article" date="2013" name="Genome Biol.">
        <title>Draft genome of the mountain pine beetle, Dendroctonus ponderosae Hopkins, a major forest pest.</title>
        <authorList>
            <person name="Keeling C.I."/>
            <person name="Yuen M.M."/>
            <person name="Liao N.Y."/>
            <person name="Docking T.R."/>
            <person name="Chan S.K."/>
            <person name="Taylor G.A."/>
            <person name="Palmquist D.L."/>
            <person name="Jackman S.D."/>
            <person name="Nguyen A."/>
            <person name="Li M."/>
            <person name="Henderson H."/>
            <person name="Janes J.K."/>
            <person name="Zhao Y."/>
            <person name="Pandoh P."/>
            <person name="Moore R."/>
            <person name="Sperling F.A."/>
            <person name="Huber D.P."/>
            <person name="Birol I."/>
            <person name="Jones S.J."/>
            <person name="Bohlmann J."/>
        </authorList>
    </citation>
    <scope>NUCLEOTIDE SEQUENCE</scope>
</reference>
<dbReference type="Gene3D" id="2.30.230.10">
    <property type="entry name" value="Lipovitellin, beta-sheet shell regions, chain A"/>
    <property type="match status" value="1"/>
</dbReference>
<dbReference type="GO" id="GO:0045735">
    <property type="term" value="F:nutrient reservoir activity"/>
    <property type="evidence" value="ECO:0007669"/>
    <property type="project" value="UniProtKB-KW"/>
</dbReference>
<dbReference type="Pfam" id="PF00094">
    <property type="entry name" value="VWD"/>
    <property type="match status" value="1"/>
</dbReference>
<comment type="caution">
    <text evidence="5">Lacks conserved residue(s) required for the propagation of feature annotation.</text>
</comment>
<dbReference type="InterPro" id="IPR015816">
    <property type="entry name" value="Vitellinogen_b-sht_N"/>
</dbReference>
<organism evidence="10 11">
    <name type="scientific">Dendroctonus ponderosae</name>
    <name type="common">Mountain pine beetle</name>
    <dbReference type="NCBI Taxonomy" id="77166"/>
    <lineage>
        <taxon>Eukaryota</taxon>
        <taxon>Metazoa</taxon>
        <taxon>Ecdysozoa</taxon>
        <taxon>Arthropoda</taxon>
        <taxon>Hexapoda</taxon>
        <taxon>Insecta</taxon>
        <taxon>Pterygota</taxon>
        <taxon>Neoptera</taxon>
        <taxon>Endopterygota</taxon>
        <taxon>Coleoptera</taxon>
        <taxon>Polyphaga</taxon>
        <taxon>Cucujiformia</taxon>
        <taxon>Curculionidae</taxon>
        <taxon>Scolytinae</taxon>
        <taxon>Dendroctonus</taxon>
    </lineage>
</organism>
<reference evidence="10" key="2">
    <citation type="submission" date="2024-08" db="UniProtKB">
        <authorList>
            <consortium name="EnsemblMetazoa"/>
        </authorList>
    </citation>
    <scope>IDENTIFICATION</scope>
</reference>
<dbReference type="SUPFAM" id="SSF56968">
    <property type="entry name" value="Lipovitellin-phosvitin complex, beta-sheet shell regions"/>
    <property type="match status" value="2"/>
</dbReference>
<keyword evidence="3" id="KW-1015">Disulfide bond</keyword>
<evidence type="ECO:0000313" key="10">
    <source>
        <dbReference type="EnsemblMetazoa" id="XP_019765469.1"/>
    </source>
</evidence>
<evidence type="ECO:0000256" key="4">
    <source>
        <dbReference type="ARBA" id="ARBA00023180"/>
    </source>
</evidence>
<dbReference type="EnsemblMetazoa" id="XM_019909910.1">
    <property type="protein sequence ID" value="XP_019765469.1"/>
    <property type="gene ID" value="LOC109541146"/>
</dbReference>